<sequence>MTVQVDVICSQGGIEISSIWEPPFDAYPLTDLFETSQIVDITSRIKKINEVAG</sequence>
<accession>A0A376CM07</accession>
<protein>
    <submittedName>
        <fullName evidence="1">Uncharacterized protein</fullName>
    </submittedName>
</protein>
<keyword evidence="2" id="KW-1185">Reference proteome</keyword>
<organism evidence="1 2">
    <name type="scientific">Corynebacterium pilosum</name>
    <dbReference type="NCBI Taxonomy" id="35756"/>
    <lineage>
        <taxon>Bacteria</taxon>
        <taxon>Bacillati</taxon>
        <taxon>Actinomycetota</taxon>
        <taxon>Actinomycetes</taxon>
        <taxon>Mycobacteriales</taxon>
        <taxon>Corynebacteriaceae</taxon>
        <taxon>Corynebacterium</taxon>
    </lineage>
</organism>
<gene>
    <name evidence="1" type="ORF">NCTC11862_00920</name>
</gene>
<proteinExistence type="predicted"/>
<dbReference type="EMBL" id="UFXQ01000001">
    <property type="protein sequence ID" value="STC69139.1"/>
    <property type="molecule type" value="Genomic_DNA"/>
</dbReference>
<reference evidence="1 2" key="1">
    <citation type="submission" date="2018-06" db="EMBL/GenBank/DDBJ databases">
        <authorList>
            <consortium name="Pathogen Informatics"/>
            <person name="Doyle S."/>
        </authorList>
    </citation>
    <scope>NUCLEOTIDE SEQUENCE [LARGE SCALE GENOMIC DNA]</scope>
    <source>
        <strain evidence="1 2">NCTC11862</strain>
    </source>
</reference>
<evidence type="ECO:0000313" key="1">
    <source>
        <dbReference type="EMBL" id="STC69139.1"/>
    </source>
</evidence>
<dbReference type="Proteomes" id="UP000254467">
    <property type="component" value="Unassembled WGS sequence"/>
</dbReference>
<dbReference type="AlphaFoldDB" id="A0A376CM07"/>
<name>A0A376CM07_9CORY</name>
<evidence type="ECO:0000313" key="2">
    <source>
        <dbReference type="Proteomes" id="UP000254467"/>
    </source>
</evidence>
<dbReference type="RefSeq" id="WP_018581243.1">
    <property type="nucleotide sequence ID" value="NZ_LDYD01000002.1"/>
</dbReference>